<feature type="region of interest" description="Disordered" evidence="1">
    <location>
        <begin position="77"/>
        <end position="113"/>
    </location>
</feature>
<proteinExistence type="predicted"/>
<feature type="compositionally biased region" description="Acidic residues" evidence="1">
    <location>
        <begin position="77"/>
        <end position="88"/>
    </location>
</feature>
<organism evidence="2">
    <name type="scientific">Heliothis virescens</name>
    <name type="common">Tobacco budworm moth</name>
    <dbReference type="NCBI Taxonomy" id="7102"/>
    <lineage>
        <taxon>Eukaryota</taxon>
        <taxon>Metazoa</taxon>
        <taxon>Ecdysozoa</taxon>
        <taxon>Arthropoda</taxon>
        <taxon>Hexapoda</taxon>
        <taxon>Insecta</taxon>
        <taxon>Pterygota</taxon>
        <taxon>Neoptera</taxon>
        <taxon>Endopterygota</taxon>
        <taxon>Lepidoptera</taxon>
        <taxon>Glossata</taxon>
        <taxon>Ditrysia</taxon>
        <taxon>Noctuoidea</taxon>
        <taxon>Noctuidae</taxon>
        <taxon>Heliothinae</taxon>
        <taxon>Heliothis</taxon>
    </lineage>
</organism>
<evidence type="ECO:0000256" key="1">
    <source>
        <dbReference type="SAM" id="MobiDB-lite"/>
    </source>
</evidence>
<protein>
    <submittedName>
        <fullName evidence="2">Uncharacterized protein</fullName>
    </submittedName>
</protein>
<accession>A0A2A4J4S3</accession>
<reference evidence="2" key="1">
    <citation type="submission" date="2017-09" db="EMBL/GenBank/DDBJ databases">
        <title>Contemporary evolution of a Lepidopteran species, Heliothis virescens, in response to modern agricultural practices.</title>
        <authorList>
            <person name="Fritz M.L."/>
            <person name="Deyonke A.M."/>
            <person name="Papanicolaou A."/>
            <person name="Micinski S."/>
            <person name="Westbrook J."/>
            <person name="Gould F."/>
        </authorList>
    </citation>
    <scope>NUCLEOTIDE SEQUENCE [LARGE SCALE GENOMIC DNA]</scope>
    <source>
        <strain evidence="2">HvINT-</strain>
        <tissue evidence="2">Whole body</tissue>
    </source>
</reference>
<dbReference type="EMBL" id="NWSH01003221">
    <property type="protein sequence ID" value="PCG66736.1"/>
    <property type="molecule type" value="Genomic_DNA"/>
</dbReference>
<sequence>MAGSDISSRLHPCGQTKPASAARQEADPRYRHDVQPLVATKEGGSTSKDDGGTTGVGSSRGRARVARAELDIAVAESDEEDGAGEELYEQSHEVENWFIETSAGPAGRRDDRV</sequence>
<dbReference type="AlphaFoldDB" id="A0A2A4J4S3"/>
<gene>
    <name evidence="2" type="ORF">B5V51_7284</name>
</gene>
<feature type="compositionally biased region" description="Basic and acidic residues" evidence="1">
    <location>
        <begin position="24"/>
        <end position="34"/>
    </location>
</feature>
<feature type="region of interest" description="Disordered" evidence="1">
    <location>
        <begin position="1"/>
        <end position="64"/>
    </location>
</feature>
<name>A0A2A4J4S3_HELVI</name>
<comment type="caution">
    <text evidence="2">The sequence shown here is derived from an EMBL/GenBank/DDBJ whole genome shotgun (WGS) entry which is preliminary data.</text>
</comment>
<evidence type="ECO:0000313" key="2">
    <source>
        <dbReference type="EMBL" id="PCG66736.1"/>
    </source>
</evidence>